<dbReference type="PROSITE" id="PS00107">
    <property type="entry name" value="PROTEIN_KINASE_ATP"/>
    <property type="match status" value="1"/>
</dbReference>
<protein>
    <recommendedName>
        <fullName evidence="9">Protein kinase domain-containing protein</fullName>
    </recommendedName>
</protein>
<evidence type="ECO:0000256" key="8">
    <source>
        <dbReference type="SAM" id="MobiDB-lite"/>
    </source>
</evidence>
<dbReference type="InterPro" id="IPR008271">
    <property type="entry name" value="Ser/Thr_kinase_AS"/>
</dbReference>
<keyword evidence="11" id="KW-1185">Reference proteome</keyword>
<dbReference type="Gene3D" id="1.10.510.10">
    <property type="entry name" value="Transferase(Phosphotransferase) domain 1"/>
    <property type="match status" value="2"/>
</dbReference>
<accession>A0ABQ7ZNF0</accession>
<evidence type="ECO:0000256" key="6">
    <source>
        <dbReference type="ARBA" id="ARBA00022840"/>
    </source>
</evidence>
<keyword evidence="6 7" id="KW-0067">ATP-binding</keyword>
<evidence type="ECO:0000256" key="7">
    <source>
        <dbReference type="PROSITE-ProRule" id="PRU10141"/>
    </source>
</evidence>
<feature type="binding site" evidence="7">
    <location>
        <position position="139"/>
    </location>
    <ligand>
        <name>ATP</name>
        <dbReference type="ChEBI" id="CHEBI:30616"/>
    </ligand>
</feature>
<evidence type="ECO:0000256" key="4">
    <source>
        <dbReference type="ARBA" id="ARBA00022777"/>
    </source>
</evidence>
<dbReference type="Pfam" id="PF22890">
    <property type="entry name" value="TPR_EMC2"/>
    <property type="match status" value="1"/>
</dbReference>
<keyword evidence="2" id="KW-0677">Repeat</keyword>
<dbReference type="PANTHER" id="PTHR12760">
    <property type="entry name" value="TETRATRICOPEPTIDE REPEAT PROTEIN"/>
    <property type="match status" value="1"/>
</dbReference>
<feature type="compositionally biased region" description="Polar residues" evidence="8">
    <location>
        <begin position="534"/>
        <end position="547"/>
    </location>
</feature>
<feature type="domain" description="Protein kinase" evidence="9">
    <location>
        <begin position="110"/>
        <end position="338"/>
    </location>
</feature>
<evidence type="ECO:0000259" key="9">
    <source>
        <dbReference type="PROSITE" id="PS50011"/>
    </source>
</evidence>
<dbReference type="InterPro" id="IPR055217">
    <property type="entry name" value="TPR_EMC2"/>
</dbReference>
<feature type="region of interest" description="Disordered" evidence="8">
    <location>
        <begin position="339"/>
        <end position="426"/>
    </location>
</feature>
<evidence type="ECO:0000256" key="1">
    <source>
        <dbReference type="ARBA" id="ARBA00022679"/>
    </source>
</evidence>
<evidence type="ECO:0000313" key="10">
    <source>
        <dbReference type="EMBL" id="KAH0881556.1"/>
    </source>
</evidence>
<dbReference type="PROSITE" id="PS50011">
    <property type="entry name" value="PROTEIN_KINASE_DOM"/>
    <property type="match status" value="1"/>
</dbReference>
<dbReference type="Pfam" id="PF00069">
    <property type="entry name" value="Pkinase"/>
    <property type="match status" value="1"/>
</dbReference>
<keyword evidence="5" id="KW-0802">TPR repeat</keyword>
<comment type="caution">
    <text evidence="10">The sequence shown here is derived from an EMBL/GenBank/DDBJ whole genome shotgun (WGS) entry which is preliminary data.</text>
</comment>
<evidence type="ECO:0000256" key="3">
    <source>
        <dbReference type="ARBA" id="ARBA00022741"/>
    </source>
</evidence>
<dbReference type="Gene3D" id="3.30.200.20">
    <property type="entry name" value="Phosphorylase Kinase, domain 1"/>
    <property type="match status" value="1"/>
</dbReference>
<dbReference type="InterPro" id="IPR017441">
    <property type="entry name" value="Protein_kinase_ATP_BS"/>
</dbReference>
<dbReference type="SUPFAM" id="SSF56112">
    <property type="entry name" value="Protein kinase-like (PK-like)"/>
    <property type="match status" value="1"/>
</dbReference>
<dbReference type="SUPFAM" id="SSF48452">
    <property type="entry name" value="TPR-like"/>
    <property type="match status" value="1"/>
</dbReference>
<dbReference type="InterPro" id="IPR000719">
    <property type="entry name" value="Prot_kinase_dom"/>
</dbReference>
<dbReference type="EMBL" id="JAGKQM010000015">
    <property type="protein sequence ID" value="KAH0881556.1"/>
    <property type="molecule type" value="Genomic_DNA"/>
</dbReference>
<feature type="region of interest" description="Disordered" evidence="8">
    <location>
        <begin position="533"/>
        <end position="567"/>
    </location>
</feature>
<organism evidence="10 11">
    <name type="scientific">Brassica napus</name>
    <name type="common">Rape</name>
    <dbReference type="NCBI Taxonomy" id="3708"/>
    <lineage>
        <taxon>Eukaryota</taxon>
        <taxon>Viridiplantae</taxon>
        <taxon>Streptophyta</taxon>
        <taxon>Embryophyta</taxon>
        <taxon>Tracheophyta</taxon>
        <taxon>Spermatophyta</taxon>
        <taxon>Magnoliopsida</taxon>
        <taxon>eudicotyledons</taxon>
        <taxon>Gunneridae</taxon>
        <taxon>Pentapetalae</taxon>
        <taxon>rosids</taxon>
        <taxon>malvids</taxon>
        <taxon>Brassicales</taxon>
        <taxon>Brassicaceae</taxon>
        <taxon>Brassiceae</taxon>
        <taxon>Brassica</taxon>
    </lineage>
</organism>
<feature type="compositionally biased region" description="Low complexity" evidence="8">
    <location>
        <begin position="548"/>
        <end position="559"/>
    </location>
</feature>
<dbReference type="InterPro" id="IPR011990">
    <property type="entry name" value="TPR-like_helical_dom_sf"/>
</dbReference>
<dbReference type="Gene3D" id="1.25.40.10">
    <property type="entry name" value="Tetratricopeptide repeat domain"/>
    <property type="match status" value="1"/>
</dbReference>
<dbReference type="Proteomes" id="UP000824890">
    <property type="component" value="Unassembled WGS sequence"/>
</dbReference>
<keyword evidence="1" id="KW-0808">Transferase</keyword>
<keyword evidence="4" id="KW-0418">Kinase</keyword>
<dbReference type="PROSITE" id="PS00108">
    <property type="entry name" value="PROTEIN_KINASE_ST"/>
    <property type="match status" value="1"/>
</dbReference>
<dbReference type="InterPro" id="IPR039856">
    <property type="entry name" value="EMC2-like"/>
</dbReference>
<feature type="region of interest" description="Disordered" evidence="8">
    <location>
        <begin position="495"/>
        <end position="514"/>
    </location>
</feature>
<proteinExistence type="predicted"/>
<dbReference type="SMART" id="SM00220">
    <property type="entry name" value="S_TKc"/>
    <property type="match status" value="1"/>
</dbReference>
<evidence type="ECO:0000256" key="2">
    <source>
        <dbReference type="ARBA" id="ARBA00022737"/>
    </source>
</evidence>
<keyword evidence="3 7" id="KW-0547">Nucleotide-binding</keyword>
<evidence type="ECO:0000313" key="11">
    <source>
        <dbReference type="Proteomes" id="UP000824890"/>
    </source>
</evidence>
<dbReference type="InterPro" id="IPR011009">
    <property type="entry name" value="Kinase-like_dom_sf"/>
</dbReference>
<reference evidence="10 11" key="1">
    <citation type="submission" date="2021-05" db="EMBL/GenBank/DDBJ databases">
        <title>Genome Assembly of Synthetic Allotetraploid Brassica napus Reveals Homoeologous Exchanges between Subgenomes.</title>
        <authorList>
            <person name="Davis J.T."/>
        </authorList>
    </citation>
    <scope>NUCLEOTIDE SEQUENCE [LARGE SCALE GENOMIC DNA]</scope>
    <source>
        <strain evidence="11">cv. Da-Ae</strain>
        <tissue evidence="10">Seedling</tissue>
    </source>
</reference>
<evidence type="ECO:0000256" key="5">
    <source>
        <dbReference type="ARBA" id="ARBA00022803"/>
    </source>
</evidence>
<name>A0ABQ7ZNF0_BRANA</name>
<sequence length="914" mass="103010">MSIILLSEVLYKGNYKVLLTSIEQNLSFSSQESRSHGEPVSSPSSIMPPLIHYRCSFSGNGAQQCCVLRCVIDCQKKAVNARIVRFVLLNKKHDLRIKLICFNSLTMEHYEVLEQIGKGSFGSAHLVRHRHEKKLYVLKKIRLARQSGRTRRSAHQEMELIRKINNPFIVEYRDSWVEKGCYVCIIIGYCKGGDMAEAIKKTNGVYFSEEKLCKWLVQILLALEYLHANHILHRDVKCSNIFLTKDQDIRLGDFGLAKVLTSEDLASSVSCCMYEMTAMKPAFKAFDMQGLINRINRSIVPPLPAQYSAAFRCMVKSMLRKNPEARPSAAELLRQPLLQPYIQKTQDPKNSVLPESESARRNSFPEQQRRRPPPRKSHSFGPSRLRCKEEEDSVSSSVKKPVQALRTDESGDGTVVRRTSEASKNSKYVPLRSRQPRSDLGQVTLIRRASMPSTRKPVKAIKDSSLHQINSPNVSMNAPRIDKIEFTLASYEEEPFVPKKASSRGSYSPPLDCSVTKDKFTLEPGLTIEDAYQENRSSESSSDQNATAGGASSRASSGVRRQRFDPSSYQQRAEALEGLLEFSARLLQDERYNELNVLLRPFGPGKSKSREMVTKTEERELNQLENQVENGGGGIWEYLCLVRKLKVRRSEIVLKHGLSILNDSGKRFSLGPDEWTLYEQVAIAAMDCQSLAVAQNCIKVLQKKFPESKRVGKLEALLIEAKGMWEEAEKAYSILLEDNPLDQVIHKRKVAMAKAQGKPSLAIEHLNKYLELFMADHDAWRELAEIYVSLQMYKQAAFCYEELILSQPTLPLYHLAYADVLYTIGGLENLIAARKYYAATIDLTGGKSTRALLGICLCGSAISQLSRGRNKEDKDMAAQELQSLAATALEKEYKQKSPAKLNLLSSALRSLKLS</sequence>
<gene>
    <name evidence="10" type="ORF">HID58_068950</name>
</gene>